<keyword evidence="3" id="KW-1134">Transmembrane beta strand</keyword>
<evidence type="ECO:0000313" key="16">
    <source>
        <dbReference type="EMBL" id="MBO1326308.1"/>
    </source>
</evidence>
<keyword evidence="4" id="KW-0410">Iron transport</keyword>
<dbReference type="PANTHER" id="PTHR32552">
    <property type="entry name" value="FERRICHROME IRON RECEPTOR-RELATED"/>
    <property type="match status" value="1"/>
</dbReference>
<comment type="similarity">
    <text evidence="12">Belongs to the TonB-dependent receptor family.</text>
</comment>
<keyword evidence="10 12" id="KW-0472">Membrane</keyword>
<dbReference type="InterPro" id="IPR012910">
    <property type="entry name" value="Plug_dom"/>
</dbReference>
<dbReference type="InterPro" id="IPR036942">
    <property type="entry name" value="Beta-barrel_TonB_sf"/>
</dbReference>
<dbReference type="EMBL" id="JAFVMH010000009">
    <property type="protein sequence ID" value="MBO1326308.1"/>
    <property type="molecule type" value="Genomic_DNA"/>
</dbReference>
<dbReference type="RefSeq" id="WP_207846977.1">
    <property type="nucleotide sequence ID" value="NZ_JAFVMH010000009.1"/>
</dbReference>
<evidence type="ECO:0000256" key="2">
    <source>
        <dbReference type="ARBA" id="ARBA00022448"/>
    </source>
</evidence>
<evidence type="ECO:0000256" key="5">
    <source>
        <dbReference type="ARBA" id="ARBA00022692"/>
    </source>
</evidence>
<dbReference type="PANTHER" id="PTHR32552:SF89">
    <property type="entry name" value="CATECHOLATE SIDEROPHORE RECEPTOR FIU"/>
    <property type="match status" value="1"/>
</dbReference>
<organism evidence="16 17">
    <name type="scientific">Acetobacter garciniae</name>
    <dbReference type="NCBI Taxonomy" id="2817435"/>
    <lineage>
        <taxon>Bacteria</taxon>
        <taxon>Pseudomonadati</taxon>
        <taxon>Pseudomonadota</taxon>
        <taxon>Alphaproteobacteria</taxon>
        <taxon>Acetobacterales</taxon>
        <taxon>Acetobacteraceae</taxon>
        <taxon>Acetobacter</taxon>
    </lineage>
</organism>
<evidence type="ECO:0000256" key="4">
    <source>
        <dbReference type="ARBA" id="ARBA00022496"/>
    </source>
</evidence>
<keyword evidence="8" id="KW-0406">Ion transport</keyword>
<keyword evidence="6" id="KW-0732">Signal</keyword>
<dbReference type="Gene3D" id="2.170.130.10">
    <property type="entry name" value="TonB-dependent receptor, plug domain"/>
    <property type="match status" value="1"/>
</dbReference>
<reference evidence="16" key="1">
    <citation type="submission" date="2021-03" db="EMBL/GenBank/DDBJ databases">
        <title>The complete genome sequence of Acetobacter sp. TBRC 12339.</title>
        <authorList>
            <person name="Charoenyingcharoen P."/>
            <person name="Yukphan P."/>
        </authorList>
    </citation>
    <scope>NUCLEOTIDE SEQUENCE</scope>
    <source>
        <strain evidence="16">TBRC 12339</strain>
    </source>
</reference>
<accession>A0A939HKX3</accession>
<evidence type="ECO:0000256" key="11">
    <source>
        <dbReference type="ARBA" id="ARBA00023237"/>
    </source>
</evidence>
<keyword evidence="17" id="KW-1185">Reference proteome</keyword>
<keyword evidence="11" id="KW-0998">Cell outer membrane</keyword>
<dbReference type="SUPFAM" id="SSF56935">
    <property type="entry name" value="Porins"/>
    <property type="match status" value="1"/>
</dbReference>
<name>A0A939HKX3_9PROT</name>
<feature type="domain" description="TonB-dependent receptor-like beta-barrel" evidence="14">
    <location>
        <begin position="279"/>
        <end position="719"/>
    </location>
</feature>
<keyword evidence="5" id="KW-0812">Transmembrane</keyword>
<dbReference type="Pfam" id="PF00593">
    <property type="entry name" value="TonB_dep_Rec_b-barrel"/>
    <property type="match status" value="1"/>
</dbReference>
<keyword evidence="7" id="KW-0408">Iron</keyword>
<evidence type="ECO:0000256" key="7">
    <source>
        <dbReference type="ARBA" id="ARBA00023004"/>
    </source>
</evidence>
<evidence type="ECO:0000313" key="17">
    <source>
        <dbReference type="Proteomes" id="UP000664073"/>
    </source>
</evidence>
<evidence type="ECO:0000256" key="8">
    <source>
        <dbReference type="ARBA" id="ARBA00023065"/>
    </source>
</evidence>
<dbReference type="InterPro" id="IPR039426">
    <property type="entry name" value="TonB-dep_rcpt-like"/>
</dbReference>
<dbReference type="Gene3D" id="2.40.170.20">
    <property type="entry name" value="TonB-dependent receptor, beta-barrel domain"/>
    <property type="match status" value="1"/>
</dbReference>
<evidence type="ECO:0000256" key="12">
    <source>
        <dbReference type="RuleBase" id="RU003357"/>
    </source>
</evidence>
<keyword evidence="9 12" id="KW-0798">TonB box</keyword>
<dbReference type="InterPro" id="IPR037066">
    <property type="entry name" value="Plug_dom_sf"/>
</dbReference>
<evidence type="ECO:0000256" key="9">
    <source>
        <dbReference type="ARBA" id="ARBA00023077"/>
    </source>
</evidence>
<evidence type="ECO:0000256" key="1">
    <source>
        <dbReference type="ARBA" id="ARBA00004571"/>
    </source>
</evidence>
<dbReference type="Pfam" id="PF07715">
    <property type="entry name" value="Plug"/>
    <property type="match status" value="1"/>
</dbReference>
<dbReference type="GO" id="GO:0009279">
    <property type="term" value="C:cell outer membrane"/>
    <property type="evidence" value="ECO:0007669"/>
    <property type="project" value="UniProtKB-SubCell"/>
</dbReference>
<feature type="region of interest" description="Disordered" evidence="13">
    <location>
        <begin position="1"/>
        <end position="56"/>
    </location>
</feature>
<evidence type="ECO:0000256" key="3">
    <source>
        <dbReference type="ARBA" id="ARBA00022452"/>
    </source>
</evidence>
<evidence type="ECO:0000259" key="14">
    <source>
        <dbReference type="Pfam" id="PF00593"/>
    </source>
</evidence>
<protein>
    <submittedName>
        <fullName evidence="16">TonB-dependent receptor</fullName>
    </submittedName>
</protein>
<comment type="caution">
    <text evidence="16">The sequence shown here is derived from an EMBL/GenBank/DDBJ whole genome shotgun (WGS) entry which is preliminary data.</text>
</comment>
<keyword evidence="16" id="KW-0675">Receptor</keyword>
<dbReference type="AlphaFoldDB" id="A0A939HKX3"/>
<dbReference type="GO" id="GO:0015344">
    <property type="term" value="F:siderophore uptake transmembrane transporter activity"/>
    <property type="evidence" value="ECO:0007669"/>
    <property type="project" value="TreeGrafter"/>
</dbReference>
<sequence>MSSTALATTPAPKKPLSNKAAQAHKPALTRSGAPSDANKKTRTGPISARQREELDVVFTRAPDGVSNTTAGGGLLPPQTTPHLQSGVTRDFIAKQAQTSNALSLLQMSPGAVVGGADPLGLSDHAGISVRGMDVTELGLVFEGMPAGDPVYGIADTSEWADTENISRIDLTQGSSDIATPSYSAVGGQISAELRNPSSKRGGFLELSGGTHATNKDFLRFDTGELGHSGIYAFVSGSYTRNNNWRGPGTNRRYHVDAKLTKSWGEGSHTAAVFTWNTVDESPTRYLSLAQWQQYGRSYNYAGSYKPGSTDYYREFQYDRTSLMLSVPTHFKLTNSLSADLTPYYQWMSGSVPSATTLSPGNIYYGNQSAGAIDFPTVYNGSAAVAALAGSNSYNTGFTGNLALHTGINTLRVGYWYGNLNKNSLYDYAPVSSAGNIMDGTIHTQSGAVLATKNFHLMQQVNGFYIEDTLSLLNNRLDITGGFKEVLMSRSGTNAIPGSTYHWSTNTATPLPRMSVSYKITPQDTVFFNASTGFHAPASDVPYFDAFNMSTGKLATRGRTDLKNEYAISEELGFRHTGLVNISVGLFNYNFTNRQVSSSVYVDGALTTNFINAGGQTTRGAQAEIALRPWHHFSPYVSGQYLHATLDNNIAVGNDYLPTKGKTAIMSPKFTASIGVSYDDGRFFGNVYFNYVDSQYSTFMDDESIPAYKTANITLGYRMKSIGFLRSPQIMVNLINVGDSNYLSGIYTAKTNAKTTRGIYGTSIAGSAPAYYLGGGFATVVGISTGF</sequence>
<dbReference type="Proteomes" id="UP000664073">
    <property type="component" value="Unassembled WGS sequence"/>
</dbReference>
<comment type="subcellular location">
    <subcellularLocation>
        <location evidence="1">Cell outer membrane</location>
        <topology evidence="1">Multi-pass membrane protein</topology>
    </subcellularLocation>
</comment>
<evidence type="ECO:0000256" key="6">
    <source>
        <dbReference type="ARBA" id="ARBA00022729"/>
    </source>
</evidence>
<gene>
    <name evidence="16" type="ORF">J2D77_14220</name>
</gene>
<proteinExistence type="inferred from homology"/>
<evidence type="ECO:0000256" key="10">
    <source>
        <dbReference type="ARBA" id="ARBA00023136"/>
    </source>
</evidence>
<feature type="domain" description="TonB-dependent receptor plug" evidence="15">
    <location>
        <begin position="78"/>
        <end position="178"/>
    </location>
</feature>
<dbReference type="InterPro" id="IPR000531">
    <property type="entry name" value="Beta-barrel_TonB"/>
</dbReference>
<evidence type="ECO:0000256" key="13">
    <source>
        <dbReference type="SAM" id="MobiDB-lite"/>
    </source>
</evidence>
<evidence type="ECO:0000259" key="15">
    <source>
        <dbReference type="Pfam" id="PF07715"/>
    </source>
</evidence>
<keyword evidence="2" id="KW-0813">Transport</keyword>